<protein>
    <submittedName>
        <fullName evidence="1">Uncharacterized protein</fullName>
    </submittedName>
</protein>
<evidence type="ECO:0000313" key="1">
    <source>
        <dbReference type="EMBL" id="OJD19230.1"/>
    </source>
</evidence>
<dbReference type="OrthoDB" id="2906425at2759"/>
<name>A0A1J9PSJ9_9EURO</name>
<dbReference type="STRING" id="1658174.A0A1J9PSJ9"/>
<organism evidence="1 2">
    <name type="scientific">Blastomyces percursus</name>
    <dbReference type="NCBI Taxonomy" id="1658174"/>
    <lineage>
        <taxon>Eukaryota</taxon>
        <taxon>Fungi</taxon>
        <taxon>Dikarya</taxon>
        <taxon>Ascomycota</taxon>
        <taxon>Pezizomycotina</taxon>
        <taxon>Eurotiomycetes</taxon>
        <taxon>Eurotiomycetidae</taxon>
        <taxon>Onygenales</taxon>
        <taxon>Ajellomycetaceae</taxon>
        <taxon>Blastomyces</taxon>
    </lineage>
</organism>
<dbReference type="EMBL" id="LGTZ01002118">
    <property type="protein sequence ID" value="OJD19230.1"/>
    <property type="molecule type" value="Genomic_DNA"/>
</dbReference>
<proteinExistence type="predicted"/>
<dbReference type="VEuPathDB" id="FungiDB:ACJ73_08657"/>
<sequence>MVRKNSENADAYTVTGIIDWEDSGFYPEYYECTTLSNAQSIDVDDDWYLHVPDFQRRPSRDSRGRITLVARGSRGLSSPSWLIIKQKTQPAKAQYVITKTSMQR</sequence>
<evidence type="ECO:0000313" key="2">
    <source>
        <dbReference type="Proteomes" id="UP000242791"/>
    </source>
</evidence>
<gene>
    <name evidence="1" type="ORF">ACJ73_08657</name>
</gene>
<dbReference type="AlphaFoldDB" id="A0A1J9PSJ9"/>
<comment type="caution">
    <text evidence="1">The sequence shown here is derived from an EMBL/GenBank/DDBJ whole genome shotgun (WGS) entry which is preliminary data.</text>
</comment>
<keyword evidence="2" id="KW-1185">Reference proteome</keyword>
<dbReference type="Proteomes" id="UP000242791">
    <property type="component" value="Unassembled WGS sequence"/>
</dbReference>
<reference evidence="1 2" key="1">
    <citation type="submission" date="2015-08" db="EMBL/GenBank/DDBJ databases">
        <title>Emmonsia species relationships and genome sequence.</title>
        <authorList>
            <person name="Cuomo C.A."/>
            <person name="Schwartz I.S."/>
            <person name="Kenyon C."/>
            <person name="De Hoog G.S."/>
            <person name="Govender N.P."/>
            <person name="Botha A."/>
            <person name="Moreno L."/>
            <person name="De Vries M."/>
            <person name="Munoz J.F."/>
            <person name="Stielow J.B."/>
        </authorList>
    </citation>
    <scope>NUCLEOTIDE SEQUENCE [LARGE SCALE GENOMIC DNA]</scope>
    <source>
        <strain evidence="1 2">EI222</strain>
    </source>
</reference>
<accession>A0A1J9PSJ9</accession>